<keyword evidence="1" id="KW-0812">Transmembrane</keyword>
<sequence length="39" mass="4362">MISDYHTIFALCLTSLMKIHLVMAPTLLLLALMKLAMAQ</sequence>
<organism evidence="2 3">
    <name type="scientific">Anaplasma phagocytophilum str. ApNP</name>
    <dbReference type="NCBI Taxonomy" id="1359153"/>
    <lineage>
        <taxon>Bacteria</taxon>
        <taxon>Pseudomonadati</taxon>
        <taxon>Pseudomonadota</taxon>
        <taxon>Alphaproteobacteria</taxon>
        <taxon>Rickettsiales</taxon>
        <taxon>Anaplasmataceae</taxon>
        <taxon>Anaplasma</taxon>
        <taxon>phagocytophilum group</taxon>
    </lineage>
</organism>
<dbReference type="AlphaFoldDB" id="A0A0F3NIU3"/>
<name>A0A0F3NIU3_ANAPH</name>
<keyword evidence="1" id="KW-1133">Transmembrane helix</keyword>
<evidence type="ECO:0000256" key="1">
    <source>
        <dbReference type="SAM" id="Phobius"/>
    </source>
</evidence>
<protein>
    <submittedName>
        <fullName evidence="2">Putative membrane protein</fullName>
    </submittedName>
</protein>
<accession>A0A0F3NIU3</accession>
<evidence type="ECO:0000313" key="2">
    <source>
        <dbReference type="EMBL" id="KJV66824.1"/>
    </source>
</evidence>
<dbReference type="EMBL" id="LANW01000001">
    <property type="protein sequence ID" value="KJV66824.1"/>
    <property type="molecule type" value="Genomic_DNA"/>
</dbReference>
<proteinExistence type="predicted"/>
<keyword evidence="1" id="KW-0472">Membrane</keyword>
<gene>
    <name evidence="2" type="ORF">APHNP_0571</name>
</gene>
<comment type="caution">
    <text evidence="2">The sequence shown here is derived from an EMBL/GenBank/DDBJ whole genome shotgun (WGS) entry which is preliminary data.</text>
</comment>
<feature type="transmembrane region" description="Helical" evidence="1">
    <location>
        <begin position="6"/>
        <end position="32"/>
    </location>
</feature>
<evidence type="ECO:0000313" key="3">
    <source>
        <dbReference type="Proteomes" id="UP000033385"/>
    </source>
</evidence>
<reference evidence="2 3" key="1">
    <citation type="submission" date="2015-01" db="EMBL/GenBank/DDBJ databases">
        <title>Genome Sequencing of Rickettsiales.</title>
        <authorList>
            <person name="Daugherty S.C."/>
            <person name="Su Q."/>
            <person name="Abolude K."/>
            <person name="Beier-Sexton M."/>
            <person name="Carlyon J.A."/>
            <person name="Carter R."/>
            <person name="Day N.P."/>
            <person name="Dumler S.J."/>
            <person name="Dyachenko V."/>
            <person name="Godinez A."/>
            <person name="Kurtti T.J."/>
            <person name="Lichay M."/>
            <person name="Mullins K.E."/>
            <person name="Ott S."/>
            <person name="Pappas-Brown V."/>
            <person name="Paris D.H."/>
            <person name="Patel P."/>
            <person name="Richards A.L."/>
            <person name="Sadzewicz L."/>
            <person name="Sears K."/>
            <person name="Seidman D."/>
            <person name="Sengamalay N."/>
            <person name="Stenos J."/>
            <person name="Tallon L.J."/>
            <person name="Vincent G."/>
            <person name="Fraser C.M."/>
            <person name="Munderloh U."/>
            <person name="Dunning-Hotopp J.C."/>
        </authorList>
    </citation>
    <scope>NUCLEOTIDE SEQUENCE [LARGE SCALE GENOMIC DNA]</scope>
    <source>
        <strain evidence="2 3">ApNP</strain>
    </source>
</reference>
<dbReference type="Proteomes" id="UP000033385">
    <property type="component" value="Unassembled WGS sequence"/>
</dbReference>